<dbReference type="Gene3D" id="3.40.50.2000">
    <property type="entry name" value="Glycogen Phosphorylase B"/>
    <property type="match status" value="2"/>
</dbReference>
<name>W6K2V7_9MICO</name>
<dbReference type="STRING" id="1193182.BN11_80019"/>
<comment type="caution">
    <text evidence="2">The sequence shown here is derived from an EMBL/GenBank/DDBJ whole genome shotgun (WGS) entry which is preliminary data.</text>
</comment>
<gene>
    <name evidence="2" type="ORF">BN11_80019</name>
</gene>
<evidence type="ECO:0000313" key="2">
    <source>
        <dbReference type="EMBL" id="CCH75556.1"/>
    </source>
</evidence>
<organism evidence="2 3">
    <name type="scientific">Nostocoides australiense Ben110</name>
    <dbReference type="NCBI Taxonomy" id="1193182"/>
    <lineage>
        <taxon>Bacteria</taxon>
        <taxon>Bacillati</taxon>
        <taxon>Actinomycetota</taxon>
        <taxon>Actinomycetes</taxon>
        <taxon>Micrococcales</taxon>
        <taxon>Intrasporangiaceae</taxon>
        <taxon>Nostocoides</taxon>
    </lineage>
</organism>
<dbReference type="GO" id="GO:0016758">
    <property type="term" value="F:hexosyltransferase activity"/>
    <property type="evidence" value="ECO:0007669"/>
    <property type="project" value="UniProtKB-ARBA"/>
</dbReference>
<protein>
    <recommendedName>
        <fullName evidence="1">Erythromycin biosynthesis protein CIII-like C-terminal domain-containing protein</fullName>
    </recommendedName>
</protein>
<evidence type="ECO:0000313" key="3">
    <source>
        <dbReference type="Proteomes" id="UP000035763"/>
    </source>
</evidence>
<dbReference type="AlphaFoldDB" id="W6K2V7"/>
<accession>W6K2V7</accession>
<feature type="domain" description="Erythromycin biosynthesis protein CIII-like C-terminal" evidence="1">
    <location>
        <begin position="196"/>
        <end position="291"/>
    </location>
</feature>
<sequence>MQPGDSVLAGVLARDLAASLAQTRGARPLTVLFTGQLPTAFRESHFGFEFFRESAAYNRAGSRFGWRIANSLGLPLGNAVRRRAGIRTRRARRATSDADRHPVLITASPLVVPTAPDWPATARQTGYLTGPEPDVRAPAEVVDFLASGKPPTYVGFGSLGPSGAHNDLGVVVAASRRSGIRIVTPAVGSARPGLVDEGVLAIDPIAHSWLFPRMAGVVHHGGAGTTWAGLRSGVPSAAIPFGVDQPYHAHRLTSLGVGPDTFPVQQLSPESLAGLLAALTEGRYAARAAELGTLARAEDGLGATLAYLDEAGYLG</sequence>
<proteinExistence type="predicted"/>
<reference evidence="2 3" key="1">
    <citation type="journal article" date="2013" name="ISME J.">
        <title>A metabolic model for members of the genus Tetrasphaera involved in enhanced biological phosphorus removal.</title>
        <authorList>
            <person name="Kristiansen R."/>
            <person name="Nguyen H.T.T."/>
            <person name="Saunders A.M."/>
            <person name="Nielsen J.L."/>
            <person name="Wimmer R."/>
            <person name="Le V.Q."/>
            <person name="McIlroy S.J."/>
            <person name="Petrovski S."/>
            <person name="Seviour R.J."/>
            <person name="Calteau A."/>
            <person name="Nielsen K.L."/>
            <person name="Nielsen P.H."/>
        </authorList>
    </citation>
    <scope>NUCLEOTIDE SEQUENCE [LARGE SCALE GENOMIC DNA]</scope>
    <source>
        <strain evidence="2 3">Ben110</strain>
    </source>
</reference>
<dbReference type="InterPro" id="IPR050426">
    <property type="entry name" value="Glycosyltransferase_28"/>
</dbReference>
<keyword evidence="3" id="KW-1185">Reference proteome</keyword>
<dbReference type="PANTHER" id="PTHR48050:SF13">
    <property type="entry name" value="STEROL 3-BETA-GLUCOSYLTRANSFERASE UGT80A2"/>
    <property type="match status" value="1"/>
</dbReference>
<dbReference type="EMBL" id="CAJA01000507">
    <property type="protein sequence ID" value="CCH75556.1"/>
    <property type="molecule type" value="Genomic_DNA"/>
</dbReference>
<dbReference type="SUPFAM" id="SSF53756">
    <property type="entry name" value="UDP-Glycosyltransferase/glycogen phosphorylase"/>
    <property type="match status" value="1"/>
</dbReference>
<dbReference type="PANTHER" id="PTHR48050">
    <property type="entry name" value="STEROL 3-BETA-GLUCOSYLTRANSFERASE"/>
    <property type="match status" value="1"/>
</dbReference>
<dbReference type="Proteomes" id="UP000035763">
    <property type="component" value="Unassembled WGS sequence"/>
</dbReference>
<dbReference type="Pfam" id="PF06722">
    <property type="entry name" value="EryCIII-like_C"/>
    <property type="match status" value="1"/>
</dbReference>
<dbReference type="InterPro" id="IPR010610">
    <property type="entry name" value="EryCIII-like_C"/>
</dbReference>
<dbReference type="FunFam" id="3.40.50.2000:FF:000009">
    <property type="entry name" value="Sterol 3-beta-glucosyltransferase UGT80A2"/>
    <property type="match status" value="1"/>
</dbReference>
<evidence type="ECO:0000259" key="1">
    <source>
        <dbReference type="Pfam" id="PF06722"/>
    </source>
</evidence>